<comment type="caution">
    <text evidence="2">The sequence shown here is derived from an EMBL/GenBank/DDBJ whole genome shotgun (WGS) entry which is preliminary data.</text>
</comment>
<proteinExistence type="predicted"/>
<name>A0A4R3RD24_9HYPH</name>
<accession>A0A4R3RD24</accession>
<dbReference type="EMBL" id="SMBK01000016">
    <property type="protein sequence ID" value="TCU33388.1"/>
    <property type="molecule type" value="Genomic_DNA"/>
</dbReference>
<evidence type="ECO:0000313" key="3">
    <source>
        <dbReference type="Proteomes" id="UP000295507"/>
    </source>
</evidence>
<feature type="region of interest" description="Disordered" evidence="1">
    <location>
        <begin position="182"/>
        <end position="205"/>
    </location>
</feature>
<evidence type="ECO:0000256" key="1">
    <source>
        <dbReference type="SAM" id="MobiDB-lite"/>
    </source>
</evidence>
<feature type="compositionally biased region" description="Basic and acidic residues" evidence="1">
    <location>
        <begin position="76"/>
        <end position="88"/>
    </location>
</feature>
<dbReference type="Proteomes" id="UP000295507">
    <property type="component" value="Unassembled WGS sequence"/>
</dbReference>
<protein>
    <submittedName>
        <fullName evidence="2">Uncharacterized protein</fullName>
    </submittedName>
</protein>
<evidence type="ECO:0000313" key="2">
    <source>
        <dbReference type="EMBL" id="TCU33388.1"/>
    </source>
</evidence>
<reference evidence="2 3" key="1">
    <citation type="submission" date="2019-03" db="EMBL/GenBank/DDBJ databases">
        <title>Genomic Encyclopedia of Type Strains, Phase IV (KMG-V): Genome sequencing to study the core and pangenomes of soil and plant-associated prokaryotes.</title>
        <authorList>
            <person name="Whitman W."/>
        </authorList>
    </citation>
    <scope>NUCLEOTIDE SEQUENCE [LARGE SCALE GENOMIC DNA]</scope>
    <source>
        <strain evidence="2 3">IE4868</strain>
    </source>
</reference>
<dbReference type="AlphaFoldDB" id="A0A4R3RD24"/>
<organism evidence="2 3">
    <name type="scientific">Rhizobium azibense</name>
    <dbReference type="NCBI Taxonomy" id="1136135"/>
    <lineage>
        <taxon>Bacteria</taxon>
        <taxon>Pseudomonadati</taxon>
        <taxon>Pseudomonadota</taxon>
        <taxon>Alphaproteobacteria</taxon>
        <taxon>Hyphomicrobiales</taxon>
        <taxon>Rhizobiaceae</taxon>
        <taxon>Rhizobium/Agrobacterium group</taxon>
        <taxon>Rhizobium</taxon>
    </lineage>
</organism>
<gene>
    <name evidence="2" type="ORF">EV129_116147</name>
</gene>
<feature type="region of interest" description="Disordered" evidence="1">
    <location>
        <begin position="65"/>
        <end position="88"/>
    </location>
</feature>
<feature type="compositionally biased region" description="Basic and acidic residues" evidence="1">
    <location>
        <begin position="183"/>
        <end position="192"/>
    </location>
</feature>
<sequence length="205" mass="22311">MRPEDRSSPATSILGVSELAQACSAGSVNCPSAPAASEADPFLASCPMTTSTSTARAAAADVIASEPADAEADDQVGQRERCGCRHDQPRRHDLDLHFSIPVATEGKKGKRSRYGRSPARRRLRMRRRRQRKAVGMSRNTAADISVAALMASLSGGRFTAKSMTARRRLLRDHAGGHAVWTGDHQHSDDLQAGRKPRIRPWCPFR</sequence>